<dbReference type="Proteomes" id="UP000008022">
    <property type="component" value="Unassembled WGS sequence"/>
</dbReference>
<reference evidence="2" key="2">
    <citation type="submission" date="2015-06" db="UniProtKB">
        <authorList>
            <consortium name="EnsemblPlants"/>
        </authorList>
    </citation>
    <scope>IDENTIFICATION</scope>
</reference>
<dbReference type="OMA" id="IEREHDM"/>
<name>A0A0E0RFF2_ORYRU</name>
<keyword evidence="3" id="KW-1185">Reference proteome</keyword>
<feature type="region of interest" description="Disordered" evidence="1">
    <location>
        <begin position="1"/>
        <end position="23"/>
    </location>
</feature>
<protein>
    <submittedName>
        <fullName evidence="2">Uncharacterized protein</fullName>
    </submittedName>
</protein>
<sequence length="206" mass="22916">MADRRRRRSISPSVAPLPLSSHHRLRLPPTSPFFPFPPSLPLHSSHHHHFFKRSEQVLAASVLVSFLFLSTSHRPPRVRIEREHDMPPASPHSGNRRAGAPLALSSLSPSRLPTEKEKRNREEEEEKKKRKRKRTANDSTPRLDAYNGWSFTISSTSTAGHTVCSQALCNLSHSVTTHGCQSNTSAPLNLHPPPISLADILSTDTG</sequence>
<organism evidence="2 3">
    <name type="scientific">Oryza rufipogon</name>
    <name type="common">Brownbeard rice</name>
    <name type="synonym">Asian wild rice</name>
    <dbReference type="NCBI Taxonomy" id="4529"/>
    <lineage>
        <taxon>Eukaryota</taxon>
        <taxon>Viridiplantae</taxon>
        <taxon>Streptophyta</taxon>
        <taxon>Embryophyta</taxon>
        <taxon>Tracheophyta</taxon>
        <taxon>Spermatophyta</taxon>
        <taxon>Magnoliopsida</taxon>
        <taxon>Liliopsida</taxon>
        <taxon>Poales</taxon>
        <taxon>Poaceae</taxon>
        <taxon>BOP clade</taxon>
        <taxon>Oryzoideae</taxon>
        <taxon>Oryzeae</taxon>
        <taxon>Oryzinae</taxon>
        <taxon>Oryza</taxon>
    </lineage>
</organism>
<proteinExistence type="predicted"/>
<evidence type="ECO:0000313" key="3">
    <source>
        <dbReference type="Proteomes" id="UP000008022"/>
    </source>
</evidence>
<feature type="compositionally biased region" description="Low complexity" evidence="1">
    <location>
        <begin position="96"/>
        <end position="112"/>
    </location>
</feature>
<feature type="region of interest" description="Disordered" evidence="1">
    <location>
        <begin position="78"/>
        <end position="141"/>
    </location>
</feature>
<dbReference type="HOGENOM" id="CLU_1333816_0_0_1"/>
<accession>A0A0E0RFF2</accession>
<dbReference type="AlphaFoldDB" id="A0A0E0RFF2"/>
<dbReference type="EnsemblPlants" id="ORUFI12G07780.1">
    <property type="protein sequence ID" value="ORUFI12G07780.1"/>
    <property type="gene ID" value="ORUFI12G07780"/>
</dbReference>
<feature type="compositionally biased region" description="Basic and acidic residues" evidence="1">
    <location>
        <begin position="113"/>
        <end position="122"/>
    </location>
</feature>
<reference evidence="3" key="1">
    <citation type="submission" date="2013-06" db="EMBL/GenBank/DDBJ databases">
        <authorList>
            <person name="Zhao Q."/>
        </authorList>
    </citation>
    <scope>NUCLEOTIDE SEQUENCE</scope>
    <source>
        <strain evidence="3">cv. W1943</strain>
    </source>
</reference>
<evidence type="ECO:0000313" key="2">
    <source>
        <dbReference type="EnsemblPlants" id="ORUFI12G07780.1"/>
    </source>
</evidence>
<dbReference type="Gramene" id="ORUFI12G07780.1">
    <property type="protein sequence ID" value="ORUFI12G07780.1"/>
    <property type="gene ID" value="ORUFI12G07780"/>
</dbReference>
<evidence type="ECO:0000256" key="1">
    <source>
        <dbReference type="SAM" id="MobiDB-lite"/>
    </source>
</evidence>